<dbReference type="EMBL" id="CP053716">
    <property type="protein sequence ID" value="QKF06794.1"/>
    <property type="molecule type" value="Genomic_DNA"/>
</dbReference>
<protein>
    <submittedName>
        <fullName evidence="2">DUF177 domain-containing protein</fullName>
    </submittedName>
</protein>
<dbReference type="PANTHER" id="PTHR34374:SF1">
    <property type="entry name" value="LARGE RIBOSOMAL RNA SUBUNIT ACCUMULATION PROTEIN YCED HOMOLOG 1, CHLOROPLASTIC"/>
    <property type="match status" value="1"/>
</dbReference>
<proteinExistence type="predicted"/>
<gene>
    <name evidence="2" type="ORF">HLV38_00645</name>
</gene>
<feature type="region of interest" description="Disordered" evidence="1">
    <location>
        <begin position="185"/>
        <end position="205"/>
    </location>
</feature>
<evidence type="ECO:0000313" key="2">
    <source>
        <dbReference type="EMBL" id="QKF06794.1"/>
    </source>
</evidence>
<keyword evidence="3" id="KW-1185">Reference proteome</keyword>
<dbReference type="PANTHER" id="PTHR34374">
    <property type="entry name" value="LARGE RIBOSOMAL RNA SUBUNIT ACCUMULATION PROTEIN YCED HOMOLOG 1, CHLOROPLASTIC"/>
    <property type="match status" value="1"/>
</dbReference>
<dbReference type="KEGG" id="bwa:HLV38_00645"/>
<organism evidence="2 3">
    <name type="scientific">Berryella wangjianweii</name>
    <dbReference type="NCBI Taxonomy" id="2734634"/>
    <lineage>
        <taxon>Bacteria</taxon>
        <taxon>Bacillati</taxon>
        <taxon>Actinomycetota</taxon>
        <taxon>Coriobacteriia</taxon>
        <taxon>Eggerthellales</taxon>
        <taxon>Eggerthellaceae</taxon>
        <taxon>Berryella</taxon>
    </lineage>
</organism>
<feature type="compositionally biased region" description="Gly residues" evidence="1">
    <location>
        <begin position="195"/>
        <end position="205"/>
    </location>
</feature>
<dbReference type="Proteomes" id="UP000503297">
    <property type="component" value="Chromosome"/>
</dbReference>
<name>A0A6M8IZN2_9ACTN</name>
<sequence length="205" mass="20950">MAAALIKLPAELFALAEGSRFEGRLDVGELRLGPDSYRLDEPVTWEADVTNTGEAFLVAGVAHATARTECARCLSTVEESLTGSIEGYFLIDPEQRTVDGMEGDEFDVLPANHQIDLAPLITAGLLMELPGVPLCSEDCAGLCPSCGADLNEGPCACGGDPALDDFAQAAHPFAALRGLSLAGDAQPGDTAVDEGSGGNGGGGAS</sequence>
<reference evidence="3" key="1">
    <citation type="submission" date="2020-05" db="EMBL/GenBank/DDBJ databases">
        <title>Novel species in genus Nocardioides.</title>
        <authorList>
            <person name="Zhang G."/>
        </authorList>
    </citation>
    <scope>NUCLEOTIDE SEQUENCE [LARGE SCALE GENOMIC DNA]</scope>
    <source>
        <strain evidence="3">zg-1050</strain>
    </source>
</reference>
<dbReference type="AlphaFoldDB" id="A0A6M8IZN2"/>
<dbReference type="Pfam" id="PF02620">
    <property type="entry name" value="YceD"/>
    <property type="match status" value="1"/>
</dbReference>
<dbReference type="InterPro" id="IPR003772">
    <property type="entry name" value="YceD"/>
</dbReference>
<evidence type="ECO:0000256" key="1">
    <source>
        <dbReference type="SAM" id="MobiDB-lite"/>
    </source>
</evidence>
<accession>A0A6M8IZN2</accession>
<evidence type="ECO:0000313" key="3">
    <source>
        <dbReference type="Proteomes" id="UP000503297"/>
    </source>
</evidence>